<dbReference type="Gene3D" id="3.40.50.720">
    <property type="entry name" value="NAD(P)-binding Rossmann-like Domain"/>
    <property type="match status" value="1"/>
</dbReference>
<keyword evidence="2" id="KW-1185">Reference proteome</keyword>
<name>A0A5N5LGB1_9ROSI</name>
<dbReference type="SUPFAM" id="SSF51735">
    <property type="entry name" value="NAD(P)-binding Rossmann-fold domains"/>
    <property type="match status" value="1"/>
</dbReference>
<evidence type="ECO:0008006" key="3">
    <source>
        <dbReference type="Google" id="ProtNLM"/>
    </source>
</evidence>
<evidence type="ECO:0000313" key="2">
    <source>
        <dbReference type="Proteomes" id="UP000326939"/>
    </source>
</evidence>
<gene>
    <name evidence="1" type="ORF">DKX38_013980</name>
</gene>
<dbReference type="Proteomes" id="UP000326939">
    <property type="component" value="Chromosome 9"/>
</dbReference>
<accession>A0A5N5LGB1</accession>
<protein>
    <recommendedName>
        <fullName evidence="3">NAD-dependent epimerase/dehydratase domain-containing protein</fullName>
    </recommendedName>
</protein>
<dbReference type="EMBL" id="VDCV01000009">
    <property type="protein sequence ID" value="KAB5541006.1"/>
    <property type="molecule type" value="Genomic_DNA"/>
</dbReference>
<evidence type="ECO:0000313" key="1">
    <source>
        <dbReference type="EMBL" id="KAB5541006.1"/>
    </source>
</evidence>
<organism evidence="1 2">
    <name type="scientific">Salix brachista</name>
    <dbReference type="NCBI Taxonomy" id="2182728"/>
    <lineage>
        <taxon>Eukaryota</taxon>
        <taxon>Viridiplantae</taxon>
        <taxon>Streptophyta</taxon>
        <taxon>Embryophyta</taxon>
        <taxon>Tracheophyta</taxon>
        <taxon>Spermatophyta</taxon>
        <taxon>Magnoliopsida</taxon>
        <taxon>eudicotyledons</taxon>
        <taxon>Gunneridae</taxon>
        <taxon>Pentapetalae</taxon>
        <taxon>rosids</taxon>
        <taxon>fabids</taxon>
        <taxon>Malpighiales</taxon>
        <taxon>Salicaceae</taxon>
        <taxon>Saliceae</taxon>
        <taxon>Salix</taxon>
    </lineage>
</organism>
<dbReference type="InterPro" id="IPR036291">
    <property type="entry name" value="NAD(P)-bd_dom_sf"/>
</dbReference>
<dbReference type="AlphaFoldDB" id="A0A5N5LGB1"/>
<proteinExistence type="predicted"/>
<reference evidence="2" key="1">
    <citation type="journal article" date="2019" name="Gigascience">
        <title>De novo genome assembly of the endangered Acer yangbiense, a plant species with extremely small populations endemic to Yunnan Province, China.</title>
        <authorList>
            <person name="Yang J."/>
            <person name="Wariss H.M."/>
            <person name="Tao L."/>
            <person name="Zhang R."/>
            <person name="Yun Q."/>
            <person name="Hollingsworth P."/>
            <person name="Dao Z."/>
            <person name="Luo G."/>
            <person name="Guo H."/>
            <person name="Ma Y."/>
            <person name="Sun W."/>
        </authorList>
    </citation>
    <scope>NUCLEOTIDE SEQUENCE [LARGE SCALE GENOMIC DNA]</scope>
    <source>
        <strain evidence="2">cv. br00</strain>
    </source>
</reference>
<comment type="caution">
    <text evidence="1">The sequence shown here is derived from an EMBL/GenBank/DDBJ whole genome shotgun (WGS) entry which is preliminary data.</text>
</comment>
<sequence length="119" mass="13395">MQSRLFHAGAKSYPNTTYRWVDARDVANAHIYALVNPSANGRYCLAGTVTHSSEAVKILSKLYPDLIIPKRQASRDKIQVSRERAESLGGKYTPIEASIKDTIEGLKEKNFAIFLLKWK</sequence>